<comment type="subcellular location">
    <subcellularLocation>
        <location evidence="2 10">Cytoplasm</location>
    </subcellularLocation>
    <subcellularLocation>
        <location evidence="1 10">Nucleus</location>
    </subcellularLocation>
</comment>
<evidence type="ECO:0000256" key="2">
    <source>
        <dbReference type="ARBA" id="ARBA00004496"/>
    </source>
</evidence>
<dbReference type="GO" id="GO:0005634">
    <property type="term" value="C:nucleus"/>
    <property type="evidence" value="ECO:0007669"/>
    <property type="project" value="UniProtKB-SubCell"/>
</dbReference>
<feature type="region of interest" description="Disordered" evidence="11">
    <location>
        <begin position="243"/>
        <end position="358"/>
    </location>
</feature>
<feature type="domain" description="CCR4-Not complex component Not N-terminal" evidence="12">
    <location>
        <begin position="5"/>
        <end position="234"/>
    </location>
</feature>
<dbReference type="STRING" id="286115.A0A507DPW0"/>
<feature type="region of interest" description="Disordered" evidence="11">
    <location>
        <begin position="417"/>
        <end position="519"/>
    </location>
</feature>
<dbReference type="AlphaFoldDB" id="A0A507DPW0"/>
<dbReference type="EMBL" id="QEAM01000137">
    <property type="protein sequence ID" value="TPX45571.1"/>
    <property type="molecule type" value="Genomic_DNA"/>
</dbReference>
<reference evidence="16 17" key="1">
    <citation type="journal article" date="2019" name="Sci. Rep.">
        <title>Comparative genomics of chytrid fungi reveal insights into the obligate biotrophic and pathogenic lifestyle of Synchytrium endobioticum.</title>
        <authorList>
            <person name="van de Vossenberg B.T.L.H."/>
            <person name="Warris S."/>
            <person name="Nguyen H.D.T."/>
            <person name="van Gent-Pelzer M.P.E."/>
            <person name="Joly D.L."/>
            <person name="van de Geest H.C."/>
            <person name="Bonants P.J.M."/>
            <person name="Smith D.S."/>
            <person name="Levesque C.A."/>
            <person name="van der Lee T.A.J."/>
        </authorList>
    </citation>
    <scope>NUCLEOTIDE SEQUENCE [LARGE SCALE GENOMIC DNA]</scope>
    <source>
        <strain evidence="14 17">LEV6574</strain>
        <strain evidence="15 16">MB42</strain>
    </source>
</reference>
<evidence type="ECO:0000256" key="9">
    <source>
        <dbReference type="ARBA" id="ARBA00023242"/>
    </source>
</evidence>
<dbReference type="EMBL" id="QEAN01000013">
    <property type="protein sequence ID" value="TPX53633.1"/>
    <property type="molecule type" value="Genomic_DNA"/>
</dbReference>
<sequence length="719" mass="80279">MSMAARKLQTEIEKTLKKVAEGIEIFESIYEKILTATNAAQKEKFEGDLKKEIKKLQRYRDTIKGWLSSNEIKDKRALLDNRKLIESQMEKFKAMEKELKTKAFSKEGLSLPGKVDPEEAKRENLADWIRRTVESLQEMIDKLEFEQEQLLSTIKKTKKVDPTKQERLTSVEHLLERHKWHINKLEIILRLLENGNLTFDQVKSIQDDVSFYVESCEEDDFEEDEGIYDELNLEEAQLYGLPADEDEDGETHSGSDLCSPKDKECSPEISPTAPPRDDRRKSSKDPDVDTFFTPTKSKPGTRDRVNSKDEGKLKLITSAPSTPAASSRSGGTTTGFTPSSTTRTPISQTATGPAPRDVVPPIQRYAAAASSNTAIQATPSAAVAVAVGVNDKQSPLRGSHNEVPSIVPAAASLAAVTSNKHQTSETSPSIAAKTLPKESSTPLVTSPTSSMQPSAPTAPITIASRTSGPSGPVTPTQTPVTCSNAIPTTQTTPSVPSSTTPTNGKSRQPSPTAQTPPISVATNQQPVSQQILQKLPTSPEAPKDEQTVETVDKRLSDLVDSFEATKARSLKAQTDPGFIHTMMETSFHFVPDASDSEKAKYYTPKNPYPTPGYYPQTPLALLGNSTLFEKFDIDTLFFIFYYQQGTHQQYLAARELKRQSWRFHKKYLTWFQRHEEPKSITDEYEQGTYIYFDYEGAWCQRKKCEFRFDYRYLEDAELA</sequence>
<keyword evidence="16" id="KW-1185">Reference proteome</keyword>
<dbReference type="Proteomes" id="UP000320475">
    <property type="component" value="Unassembled WGS sequence"/>
</dbReference>
<accession>A0A507DPW0</accession>
<dbReference type="InterPro" id="IPR038635">
    <property type="entry name" value="CCR4-NOT_su2/3/5_C_sf"/>
</dbReference>
<gene>
    <name evidence="14" type="ORF">SeLEV6574_g03798</name>
    <name evidence="15" type="ORF">SeMB42_g00657</name>
</gene>
<evidence type="ECO:0000256" key="5">
    <source>
        <dbReference type="ARBA" id="ARBA00022491"/>
    </source>
</evidence>
<dbReference type="Gene3D" id="2.30.30.1020">
    <property type="entry name" value="CCR4-NOT complex subunit 2/3/5, C-terminal domain"/>
    <property type="match status" value="1"/>
</dbReference>
<evidence type="ECO:0000259" key="13">
    <source>
        <dbReference type="Pfam" id="PF04153"/>
    </source>
</evidence>
<evidence type="ECO:0000256" key="11">
    <source>
        <dbReference type="SAM" id="MobiDB-lite"/>
    </source>
</evidence>
<protein>
    <recommendedName>
        <fullName evidence="10">General negative regulator of transcription subunit</fullName>
    </recommendedName>
</protein>
<feature type="compositionally biased region" description="Polar residues" evidence="11">
    <location>
        <begin position="417"/>
        <end position="429"/>
    </location>
</feature>
<evidence type="ECO:0000256" key="8">
    <source>
        <dbReference type="ARBA" id="ARBA00023163"/>
    </source>
</evidence>
<comment type="similarity">
    <text evidence="3 10">Belongs to the CNOT2/3/5 family.</text>
</comment>
<feature type="compositionally biased region" description="Basic and acidic residues" evidence="11">
    <location>
        <begin position="300"/>
        <end position="313"/>
    </location>
</feature>
<feature type="compositionally biased region" description="Low complexity" evidence="11">
    <location>
        <begin position="317"/>
        <end position="344"/>
    </location>
</feature>
<keyword evidence="4 10" id="KW-0963">Cytoplasm</keyword>
<evidence type="ECO:0000256" key="6">
    <source>
        <dbReference type="ARBA" id="ARBA00022553"/>
    </source>
</evidence>
<dbReference type="GO" id="GO:0030015">
    <property type="term" value="C:CCR4-NOT core complex"/>
    <property type="evidence" value="ECO:0007669"/>
    <property type="project" value="UniProtKB-UniRule"/>
</dbReference>
<dbReference type="FunFam" id="2.30.30.1020:FF:000006">
    <property type="entry name" value="CCR4-NOT transcription complex, subunit 3"/>
    <property type="match status" value="1"/>
</dbReference>
<dbReference type="GO" id="GO:0000932">
    <property type="term" value="C:P-body"/>
    <property type="evidence" value="ECO:0007669"/>
    <property type="project" value="UniProtKB-UniRule"/>
</dbReference>
<dbReference type="VEuPathDB" id="FungiDB:SeMB42_g00657"/>
<dbReference type="GO" id="GO:0006355">
    <property type="term" value="P:regulation of DNA-templated transcription"/>
    <property type="evidence" value="ECO:0007669"/>
    <property type="project" value="InterPro"/>
</dbReference>
<evidence type="ECO:0000259" key="12">
    <source>
        <dbReference type="Pfam" id="PF04065"/>
    </source>
</evidence>
<dbReference type="InterPro" id="IPR007282">
    <property type="entry name" value="NOT2/3/5_C"/>
</dbReference>
<feature type="compositionally biased region" description="Polar residues" evidence="11">
    <location>
        <begin position="463"/>
        <end position="486"/>
    </location>
</feature>
<evidence type="ECO:0000256" key="10">
    <source>
        <dbReference type="PIRNR" id="PIRNR005290"/>
    </source>
</evidence>
<evidence type="ECO:0000313" key="15">
    <source>
        <dbReference type="EMBL" id="TPX53633.1"/>
    </source>
</evidence>
<dbReference type="Proteomes" id="UP000317494">
    <property type="component" value="Unassembled WGS sequence"/>
</dbReference>
<keyword evidence="8 10" id="KW-0804">Transcription</keyword>
<dbReference type="GO" id="GO:0000289">
    <property type="term" value="P:nuclear-transcribed mRNA poly(A) tail shortening"/>
    <property type="evidence" value="ECO:0007669"/>
    <property type="project" value="UniProtKB-ARBA"/>
</dbReference>
<keyword evidence="9 10" id="KW-0539">Nucleus</keyword>
<dbReference type="PIRSF" id="PIRSF005290">
    <property type="entry name" value="NOT_su_3_5"/>
    <property type="match status" value="1"/>
</dbReference>
<evidence type="ECO:0000256" key="7">
    <source>
        <dbReference type="ARBA" id="ARBA00023015"/>
    </source>
</evidence>
<feature type="compositionally biased region" description="Low complexity" evidence="11">
    <location>
        <begin position="439"/>
        <end position="450"/>
    </location>
</feature>
<name>A0A507DPW0_9FUNG</name>
<keyword evidence="6" id="KW-0597">Phosphoprotein</keyword>
<keyword evidence="7 10" id="KW-0805">Transcription regulation</keyword>
<feature type="compositionally biased region" description="Basic and acidic residues" evidence="11">
    <location>
        <begin position="275"/>
        <end position="287"/>
    </location>
</feature>
<dbReference type="InterPro" id="IPR040168">
    <property type="entry name" value="Not2/3/5"/>
</dbReference>
<dbReference type="PANTHER" id="PTHR23326">
    <property type="entry name" value="CCR4 NOT-RELATED"/>
    <property type="match status" value="1"/>
</dbReference>
<comment type="caution">
    <text evidence="15">The sequence shown here is derived from an EMBL/GenBank/DDBJ whole genome shotgun (WGS) entry which is preliminary data.</text>
</comment>
<organism evidence="15 16">
    <name type="scientific">Synchytrium endobioticum</name>
    <dbReference type="NCBI Taxonomy" id="286115"/>
    <lineage>
        <taxon>Eukaryota</taxon>
        <taxon>Fungi</taxon>
        <taxon>Fungi incertae sedis</taxon>
        <taxon>Chytridiomycota</taxon>
        <taxon>Chytridiomycota incertae sedis</taxon>
        <taxon>Chytridiomycetes</taxon>
        <taxon>Synchytriales</taxon>
        <taxon>Synchytriaceae</taxon>
        <taxon>Synchytrium</taxon>
    </lineage>
</organism>
<evidence type="ECO:0000313" key="16">
    <source>
        <dbReference type="Proteomes" id="UP000317494"/>
    </source>
</evidence>
<evidence type="ECO:0000313" key="17">
    <source>
        <dbReference type="Proteomes" id="UP000320475"/>
    </source>
</evidence>
<dbReference type="Pfam" id="PF04153">
    <property type="entry name" value="NOT2_3_5_C"/>
    <property type="match status" value="1"/>
</dbReference>
<feature type="compositionally biased region" description="Polar residues" evidence="11">
    <location>
        <begin position="503"/>
        <end position="519"/>
    </location>
</feature>
<keyword evidence="10" id="KW-0010">Activator</keyword>
<feature type="compositionally biased region" description="Low complexity" evidence="11">
    <location>
        <begin position="487"/>
        <end position="502"/>
    </location>
</feature>
<dbReference type="InterPro" id="IPR012270">
    <property type="entry name" value="CCR4-NOT_su3/5"/>
</dbReference>
<keyword evidence="5 10" id="KW-0678">Repressor</keyword>
<evidence type="ECO:0000256" key="3">
    <source>
        <dbReference type="ARBA" id="ARBA00007682"/>
    </source>
</evidence>
<evidence type="ECO:0000256" key="1">
    <source>
        <dbReference type="ARBA" id="ARBA00004123"/>
    </source>
</evidence>
<dbReference type="Pfam" id="PF04065">
    <property type="entry name" value="Not3"/>
    <property type="match status" value="1"/>
</dbReference>
<comment type="function">
    <text evidence="10">Acts as component of the CCR4-NOT core complex, which in the nucleus seems to be a general transcription factor, and in the cytoplasm the major mRNA deadenylase involved in mRNA turnover. The NOT protein subcomplex negatively regulates the basal and activated transcription of many genes. Preferentially affects TC-type TATA element-dependent transcription. Could directly or indirectly inhibit component(s) of the general transcription machinery.</text>
</comment>
<evidence type="ECO:0000256" key="4">
    <source>
        <dbReference type="ARBA" id="ARBA00022490"/>
    </source>
</evidence>
<evidence type="ECO:0000313" key="14">
    <source>
        <dbReference type="EMBL" id="TPX45571.1"/>
    </source>
</evidence>
<dbReference type="InterPro" id="IPR007207">
    <property type="entry name" value="Not_N"/>
</dbReference>
<proteinExistence type="inferred from homology"/>
<feature type="domain" description="NOT2/NOT3/NOT5 C-terminal" evidence="13">
    <location>
        <begin position="586"/>
        <end position="713"/>
    </location>
</feature>
<dbReference type="OrthoDB" id="293823at2759"/>